<evidence type="ECO:0000313" key="2">
    <source>
        <dbReference type="Proteomes" id="UP001177260"/>
    </source>
</evidence>
<keyword evidence="2" id="KW-1185">Reference proteome</keyword>
<comment type="caution">
    <text evidence="1">The sequence shown here is derived from an EMBL/GenBank/DDBJ whole genome shotgun (WGS) entry which is preliminary data.</text>
</comment>
<evidence type="ECO:0000313" key="1">
    <source>
        <dbReference type="EMBL" id="KAK1149154.1"/>
    </source>
</evidence>
<name>A0ACC3BE86_9EURO</name>
<gene>
    <name evidence="1" type="primary">HEM14</name>
    <name evidence="1" type="ORF">N8T08_006374</name>
</gene>
<protein>
    <submittedName>
        <fullName evidence="1">Oxygen-dependent protoporphyrinogen oxidase</fullName>
    </submittedName>
</protein>
<reference evidence="1 2" key="1">
    <citation type="journal article" date="2023" name="ACS Omega">
        <title>Identification of the Neoaspergillic Acid Biosynthesis Gene Cluster by Establishing an In Vitro CRISPR-Ribonucleoprotein Genetic System in Aspergillus melleus.</title>
        <authorList>
            <person name="Yuan B."/>
            <person name="Grau M.F."/>
            <person name="Murata R.M."/>
            <person name="Torok T."/>
            <person name="Venkateswaran K."/>
            <person name="Stajich J.E."/>
            <person name="Wang C.C.C."/>
        </authorList>
    </citation>
    <scope>NUCLEOTIDE SEQUENCE [LARGE SCALE GENOMIC DNA]</scope>
    <source>
        <strain evidence="1 2">IMV 1140</strain>
    </source>
</reference>
<organism evidence="1 2">
    <name type="scientific">Aspergillus melleus</name>
    <dbReference type="NCBI Taxonomy" id="138277"/>
    <lineage>
        <taxon>Eukaryota</taxon>
        <taxon>Fungi</taxon>
        <taxon>Dikarya</taxon>
        <taxon>Ascomycota</taxon>
        <taxon>Pezizomycotina</taxon>
        <taxon>Eurotiomycetes</taxon>
        <taxon>Eurotiomycetidae</taxon>
        <taxon>Eurotiales</taxon>
        <taxon>Aspergillaceae</taxon>
        <taxon>Aspergillus</taxon>
        <taxon>Aspergillus subgen. Circumdati</taxon>
    </lineage>
</organism>
<proteinExistence type="predicted"/>
<dbReference type="EMBL" id="JAOPJF010000004">
    <property type="protein sequence ID" value="KAK1149154.1"/>
    <property type="molecule type" value="Genomic_DNA"/>
</dbReference>
<accession>A0ACC3BE86</accession>
<sequence length="623" mass="68953">MRLPRASNHALKGPRLSLSLARNGQRRSLHTPTYDAAVVGGGITGLTTAYRLSRDPKCSKITLYEKSKNVGGWLQSEKIPFKDGHVVFEYGPRTLRTALPSCLPLLDLLEELDLLGEVLVTSKTSAAALNRYIYYPDHLARVPAPDPARGALGNALSLMWSLFREPVFKSIFLGIYNDIQSPAPQKLKADESVGDFISRRLSPELADNLVSSVFHGIYAGDIYRLSAEALLGQHREPEGGVPSIMLRLINDARMNHTPELLDDQLAMELILEEKSRSYLNALTVLVRQASVLTLRNGLGQLTDALLAALAKSKKVDLLPETEVTAISRNPNSSNITVSVERHQPLSLPSACNDTYTNQISHGQDERRMHDRVVSTIPAPHLAKALRQGGEEDKRLPRNTIQALEEHNYAVTVMAVNLFYEKEDLLPVKGFGYLIPRSIPFEQNPERGLGVIFGSETSAGQDTVPGTKLTVMLGGHLWDGWAESDYPDHDTAVKMARTLLERHLGITDAPAISRSRLHRDAIPQYTVGHPARMDRISESARADFSNRLSLAGGWYGGIGVVDCIRHAYLTAAYGVSAQKLRSGGQDRPWKLFNYMQWELEGGIVKSPVRLVWRRPDSRNSDSKN</sequence>
<dbReference type="Proteomes" id="UP001177260">
    <property type="component" value="Unassembled WGS sequence"/>
</dbReference>